<evidence type="ECO:0000256" key="2">
    <source>
        <dbReference type="ARBA" id="ARBA00005751"/>
    </source>
</evidence>
<dbReference type="Gene3D" id="1.10.3370.10">
    <property type="entry name" value="SecY subunit domain"/>
    <property type="match status" value="2"/>
</dbReference>
<dbReference type="GO" id="GO:0016020">
    <property type="term" value="C:membrane"/>
    <property type="evidence" value="ECO:0007669"/>
    <property type="project" value="UniProtKB-SubCell"/>
</dbReference>
<feature type="transmembrane region" description="Helical" evidence="10">
    <location>
        <begin position="152"/>
        <end position="170"/>
    </location>
</feature>
<keyword evidence="6 10" id="KW-1133">Transmembrane helix</keyword>
<dbReference type="SUPFAM" id="SSF103491">
    <property type="entry name" value="Preprotein translocase SecY subunit"/>
    <property type="match status" value="1"/>
</dbReference>
<dbReference type="PANTHER" id="PTHR10906">
    <property type="entry name" value="SECY/SEC61-ALPHA FAMILY MEMBER"/>
    <property type="match status" value="1"/>
</dbReference>
<keyword evidence="5" id="KW-0653">Protein transport</keyword>
<feature type="transmembrane region" description="Helical" evidence="10">
    <location>
        <begin position="114"/>
        <end position="131"/>
    </location>
</feature>
<protein>
    <submittedName>
        <fullName evidence="11">Uncharacterized protein</fullName>
    </submittedName>
</protein>
<organism evidence="11 12">
    <name type="scientific">Leucocoprinus birnbaumii</name>
    <dbReference type="NCBI Taxonomy" id="56174"/>
    <lineage>
        <taxon>Eukaryota</taxon>
        <taxon>Fungi</taxon>
        <taxon>Dikarya</taxon>
        <taxon>Basidiomycota</taxon>
        <taxon>Agaricomycotina</taxon>
        <taxon>Agaricomycetes</taxon>
        <taxon>Agaricomycetidae</taxon>
        <taxon>Agaricales</taxon>
        <taxon>Agaricineae</taxon>
        <taxon>Agaricaceae</taxon>
        <taxon>Leucocoprinus</taxon>
    </lineage>
</organism>
<evidence type="ECO:0000256" key="3">
    <source>
        <dbReference type="ARBA" id="ARBA00022448"/>
    </source>
</evidence>
<reference evidence="11" key="1">
    <citation type="submission" date="2022-07" db="EMBL/GenBank/DDBJ databases">
        <title>Genome Sequence of Leucocoprinus birnbaumii.</title>
        <authorList>
            <person name="Buettner E."/>
        </authorList>
    </citation>
    <scope>NUCLEOTIDE SEQUENCE</scope>
    <source>
        <strain evidence="11">VT141</strain>
    </source>
</reference>
<keyword evidence="8 10" id="KW-0472">Membrane</keyword>
<feature type="transmembrane region" description="Helical" evidence="10">
    <location>
        <begin position="21"/>
        <end position="43"/>
    </location>
</feature>
<feature type="transmembrane region" description="Helical" evidence="10">
    <location>
        <begin position="214"/>
        <end position="234"/>
    </location>
</feature>
<evidence type="ECO:0000256" key="1">
    <source>
        <dbReference type="ARBA" id="ARBA00004141"/>
    </source>
</evidence>
<dbReference type="InterPro" id="IPR002208">
    <property type="entry name" value="SecY/SEC61-alpha"/>
</dbReference>
<dbReference type="PROSITE" id="PS00755">
    <property type="entry name" value="SECY_1"/>
    <property type="match status" value="1"/>
</dbReference>
<evidence type="ECO:0000256" key="10">
    <source>
        <dbReference type="SAM" id="Phobius"/>
    </source>
</evidence>
<evidence type="ECO:0000256" key="4">
    <source>
        <dbReference type="ARBA" id="ARBA00022692"/>
    </source>
</evidence>
<dbReference type="AlphaFoldDB" id="A0AAD5YWS6"/>
<name>A0AAD5YWS6_9AGAR</name>
<keyword evidence="3" id="KW-0813">Transport</keyword>
<dbReference type="InterPro" id="IPR023201">
    <property type="entry name" value="SecY_dom_sf"/>
</dbReference>
<dbReference type="Pfam" id="PF00344">
    <property type="entry name" value="SecY"/>
    <property type="match status" value="1"/>
</dbReference>
<sequence>MASCRPTRPTLASNRGTLMELAISPIVTSGMIMQLLAATVYVLPGLYRQPKDLGADVYLLLIIQHVAAALIVILLDKLLQKDYGLGSGISLFIVTTMIWKAFSPTAVNIARGPEFEGAIVVLFHLLLPGTIRFREQRGSYPVKLFYTSNMPIMLKSALTSNVFIVSQILATRFPSNSFVRLWGIWEPMEDSPRLRAVSGIACDMSPPHTMNEAILDPIHTAVYIAFMLSAFALFSKS</sequence>
<keyword evidence="7" id="KW-0811">Translocation</keyword>
<dbReference type="GO" id="GO:0015031">
    <property type="term" value="P:protein transport"/>
    <property type="evidence" value="ECO:0007669"/>
    <property type="project" value="UniProtKB-KW"/>
</dbReference>
<dbReference type="EMBL" id="JANIEX010000008">
    <property type="protein sequence ID" value="KAJ3576589.1"/>
    <property type="molecule type" value="Genomic_DNA"/>
</dbReference>
<keyword evidence="4 10" id="KW-0812">Transmembrane</keyword>
<comment type="caution">
    <text evidence="11">The sequence shown here is derived from an EMBL/GenBank/DDBJ whole genome shotgun (WGS) entry which is preliminary data.</text>
</comment>
<evidence type="ECO:0000256" key="9">
    <source>
        <dbReference type="RuleBase" id="RU004349"/>
    </source>
</evidence>
<dbReference type="Proteomes" id="UP001213000">
    <property type="component" value="Unassembled WGS sequence"/>
</dbReference>
<evidence type="ECO:0000313" key="12">
    <source>
        <dbReference type="Proteomes" id="UP001213000"/>
    </source>
</evidence>
<feature type="transmembrane region" description="Helical" evidence="10">
    <location>
        <begin position="82"/>
        <end position="102"/>
    </location>
</feature>
<keyword evidence="12" id="KW-1185">Reference proteome</keyword>
<feature type="transmembrane region" description="Helical" evidence="10">
    <location>
        <begin position="55"/>
        <end position="75"/>
    </location>
</feature>
<proteinExistence type="inferred from homology"/>
<evidence type="ECO:0000256" key="6">
    <source>
        <dbReference type="ARBA" id="ARBA00022989"/>
    </source>
</evidence>
<dbReference type="InterPro" id="IPR030659">
    <property type="entry name" value="SecY_CS"/>
</dbReference>
<gene>
    <name evidence="11" type="ORF">NP233_g326</name>
</gene>
<accession>A0AAD5YWS6</accession>
<comment type="subcellular location">
    <subcellularLocation>
        <location evidence="1">Membrane</location>
        <topology evidence="1">Multi-pass membrane protein</topology>
    </subcellularLocation>
</comment>
<evidence type="ECO:0000256" key="7">
    <source>
        <dbReference type="ARBA" id="ARBA00023010"/>
    </source>
</evidence>
<evidence type="ECO:0000256" key="8">
    <source>
        <dbReference type="ARBA" id="ARBA00023136"/>
    </source>
</evidence>
<evidence type="ECO:0000256" key="5">
    <source>
        <dbReference type="ARBA" id="ARBA00022927"/>
    </source>
</evidence>
<comment type="similarity">
    <text evidence="2 9">Belongs to the SecY/SEC61-alpha family.</text>
</comment>
<evidence type="ECO:0000313" key="11">
    <source>
        <dbReference type="EMBL" id="KAJ3576589.1"/>
    </source>
</evidence>